<evidence type="ECO:0000313" key="1">
    <source>
        <dbReference type="EMBL" id="GAV22341.1"/>
    </source>
</evidence>
<protein>
    <submittedName>
        <fullName evidence="1">Uncharacterized protein</fullName>
    </submittedName>
</protein>
<name>A0A1L8CTU7_9THEO</name>
<comment type="caution">
    <text evidence="1">The sequence shown here is derived from an EMBL/GenBank/DDBJ whole genome shotgun (WGS) entry which is preliminary data.</text>
</comment>
<evidence type="ECO:0000313" key="2">
    <source>
        <dbReference type="Proteomes" id="UP000187485"/>
    </source>
</evidence>
<dbReference type="STRING" id="870242.cpu_08510"/>
<accession>A0A1L8CTU7</accession>
<reference evidence="2" key="1">
    <citation type="submission" date="2016-12" db="EMBL/GenBank/DDBJ databases">
        <title>Draft Genome Sequences od Carboxydothermus pertinax and islandicus, Hydrogenogenic Carboxydotrophic Bacteria.</title>
        <authorList>
            <person name="Fukuyama Y."/>
            <person name="Ohmae K."/>
            <person name="Yoneda Y."/>
            <person name="Yoshida T."/>
            <person name="Sako Y."/>
        </authorList>
    </citation>
    <scope>NUCLEOTIDE SEQUENCE [LARGE SCALE GENOMIC DNA]</scope>
    <source>
        <strain evidence="2">Ug1</strain>
    </source>
</reference>
<proteinExistence type="predicted"/>
<dbReference type="Proteomes" id="UP000187485">
    <property type="component" value="Unassembled WGS sequence"/>
</dbReference>
<dbReference type="AlphaFoldDB" id="A0A1L8CTU7"/>
<organism evidence="1 2">
    <name type="scientific">Carboxydothermus pertinax</name>
    <dbReference type="NCBI Taxonomy" id="870242"/>
    <lineage>
        <taxon>Bacteria</taxon>
        <taxon>Bacillati</taxon>
        <taxon>Bacillota</taxon>
        <taxon>Clostridia</taxon>
        <taxon>Thermoanaerobacterales</taxon>
        <taxon>Thermoanaerobacteraceae</taxon>
        <taxon>Carboxydothermus</taxon>
    </lineage>
</organism>
<sequence>MGKLLVTSDASMAAWCSQRGMAVAVVDVIDMSTTLEGVLEEGAVAVFGASPANYRAPVTLDPFGIGKRAGELAEEINSSIIIIAEPRVGDERERQRRIQPVVDGINAAGGRVVKVVPNIGKETVKLADFHGKVAVAVTDSGGVVFDAAVTAGAPAVFPVTVARTIKSNTKEVVEKGLARIKEALDRYGQVALVAASGRSIEDIEGAFYYYRLALERYR</sequence>
<gene>
    <name evidence="1" type="ORF">cpu_08510</name>
</gene>
<dbReference type="OrthoDB" id="1722649at2"/>
<dbReference type="RefSeq" id="WP_075858825.1">
    <property type="nucleotide sequence ID" value="NZ_BDJK01000011.1"/>
</dbReference>
<keyword evidence="2" id="KW-1185">Reference proteome</keyword>
<dbReference type="EMBL" id="BDJK01000011">
    <property type="protein sequence ID" value="GAV22341.1"/>
    <property type="molecule type" value="Genomic_DNA"/>
</dbReference>